<dbReference type="Proteomes" id="UP000789570">
    <property type="component" value="Unassembled WGS sequence"/>
</dbReference>
<feature type="compositionally biased region" description="Polar residues" evidence="1">
    <location>
        <begin position="1"/>
        <end position="24"/>
    </location>
</feature>
<proteinExistence type="predicted"/>
<gene>
    <name evidence="2" type="ORF">FCALED_LOCUS4940</name>
</gene>
<organism evidence="2 3">
    <name type="scientific">Funneliformis caledonium</name>
    <dbReference type="NCBI Taxonomy" id="1117310"/>
    <lineage>
        <taxon>Eukaryota</taxon>
        <taxon>Fungi</taxon>
        <taxon>Fungi incertae sedis</taxon>
        <taxon>Mucoromycota</taxon>
        <taxon>Glomeromycotina</taxon>
        <taxon>Glomeromycetes</taxon>
        <taxon>Glomerales</taxon>
        <taxon>Glomeraceae</taxon>
        <taxon>Funneliformis</taxon>
    </lineage>
</organism>
<protein>
    <submittedName>
        <fullName evidence="2">10506_t:CDS:1</fullName>
    </submittedName>
</protein>
<comment type="caution">
    <text evidence="2">The sequence shown here is derived from an EMBL/GenBank/DDBJ whole genome shotgun (WGS) entry which is preliminary data.</text>
</comment>
<dbReference type="AlphaFoldDB" id="A0A9N9FCS6"/>
<evidence type="ECO:0000256" key="1">
    <source>
        <dbReference type="SAM" id="MobiDB-lite"/>
    </source>
</evidence>
<evidence type="ECO:0000313" key="2">
    <source>
        <dbReference type="EMBL" id="CAG8526029.1"/>
    </source>
</evidence>
<feature type="region of interest" description="Disordered" evidence="1">
    <location>
        <begin position="1"/>
        <end position="26"/>
    </location>
</feature>
<accession>A0A9N9FCS6</accession>
<reference evidence="2" key="1">
    <citation type="submission" date="2021-06" db="EMBL/GenBank/DDBJ databases">
        <authorList>
            <person name="Kallberg Y."/>
            <person name="Tangrot J."/>
            <person name="Rosling A."/>
        </authorList>
    </citation>
    <scope>NUCLEOTIDE SEQUENCE</scope>
    <source>
        <strain evidence="2">UK204</strain>
    </source>
</reference>
<sequence length="95" mass="10750">MTSSKLTFQKNNKETSSPRSSTTKSLKRLLHHVPVPPNTTTNKRIKPCQRKKTGLILLCIGHDAKDCKSSIREPPFKQGYVTLEQLLKSFGRVKD</sequence>
<dbReference type="EMBL" id="CAJVPQ010001006">
    <property type="protein sequence ID" value="CAG8526029.1"/>
    <property type="molecule type" value="Genomic_DNA"/>
</dbReference>
<evidence type="ECO:0000313" key="3">
    <source>
        <dbReference type="Proteomes" id="UP000789570"/>
    </source>
</evidence>
<name>A0A9N9FCS6_9GLOM</name>
<keyword evidence="3" id="KW-1185">Reference proteome</keyword>